<dbReference type="InterPro" id="IPR014776">
    <property type="entry name" value="4pyrrole_Mease_sub2"/>
</dbReference>
<comment type="caution">
    <text evidence="7">The sequence shown here is derived from an EMBL/GenBank/DDBJ whole genome shotgun (WGS) entry which is preliminary data.</text>
</comment>
<comment type="pathway">
    <text evidence="1">Cofactor biosynthesis; adenosylcobalamin biosynthesis.</text>
</comment>
<evidence type="ECO:0000256" key="1">
    <source>
        <dbReference type="ARBA" id="ARBA00004953"/>
    </source>
</evidence>
<sequence>MEMSRLPSPDKLVTGRLYIVGIGPGSPEMLTRRAEKVIAESDVVIGNDFYLDQISHLVQGKNVIRSRMGKEVDRAKECINLAKTTSVSMVSGGDPGVYGMASIVLEVLEHTGLAIPVEIVPGITAATAGAARLGSPLSGDFAVVSLSDLLTPREVIKARLSALFSVKMPVVLYNPKSRTRTEQLGEAIALALEYLPSDTPVGIVRNAYREDESVLYTTLGKVWEIEDLVDMHAVVFIGGEETRIWKRGEDVKGIITPRGYHRKYLY</sequence>
<dbReference type="InterPro" id="IPR000878">
    <property type="entry name" value="4pyrrol_Mease"/>
</dbReference>
<dbReference type="PANTHER" id="PTHR47036">
    <property type="entry name" value="COBALT-FACTOR III C(17)-METHYLTRANSFERASE-RELATED"/>
    <property type="match status" value="1"/>
</dbReference>
<dbReference type="InterPro" id="IPR035996">
    <property type="entry name" value="4pyrrol_Methylase_sf"/>
</dbReference>
<feature type="domain" description="Tetrapyrrole methylase" evidence="6">
    <location>
        <begin position="16"/>
        <end position="221"/>
    </location>
</feature>
<dbReference type="Proteomes" id="UP000245657">
    <property type="component" value="Unassembled WGS sequence"/>
</dbReference>
<dbReference type="GeneID" id="97547773"/>
<keyword evidence="5" id="KW-0949">S-adenosyl-L-methionine</keyword>
<evidence type="ECO:0000256" key="3">
    <source>
        <dbReference type="ARBA" id="ARBA00022603"/>
    </source>
</evidence>
<proteinExistence type="predicted"/>
<dbReference type="GO" id="GO:0032259">
    <property type="term" value="P:methylation"/>
    <property type="evidence" value="ECO:0007669"/>
    <property type="project" value="UniProtKB-KW"/>
</dbReference>
<dbReference type="GO" id="GO:0008168">
    <property type="term" value="F:methyltransferase activity"/>
    <property type="evidence" value="ECO:0007669"/>
    <property type="project" value="UniProtKB-KW"/>
</dbReference>
<dbReference type="InterPro" id="IPR051810">
    <property type="entry name" value="Precorrin_MeTrfase"/>
</dbReference>
<dbReference type="InterPro" id="IPR006363">
    <property type="entry name" value="Cbl_synth_CobJ/CibH_dom"/>
</dbReference>
<evidence type="ECO:0000259" key="6">
    <source>
        <dbReference type="Pfam" id="PF00590"/>
    </source>
</evidence>
<dbReference type="SUPFAM" id="SSF53790">
    <property type="entry name" value="Tetrapyrrole methylase"/>
    <property type="match status" value="1"/>
</dbReference>
<dbReference type="RefSeq" id="WP_109969591.1">
    <property type="nucleotide sequence ID" value="NZ_CP176093.1"/>
</dbReference>
<keyword evidence="2" id="KW-0169">Cobalamin biosynthesis</keyword>
<dbReference type="CDD" id="cd11646">
    <property type="entry name" value="Precorrin_3B_C17_MT"/>
    <property type="match status" value="1"/>
</dbReference>
<protein>
    <submittedName>
        <fullName evidence="7">Precorrin-3B C(17)-methyltransferase</fullName>
    </submittedName>
</protein>
<dbReference type="Gene3D" id="3.40.1010.10">
    <property type="entry name" value="Cobalt-precorrin-4 Transmethylase, Domain 1"/>
    <property type="match status" value="1"/>
</dbReference>
<keyword evidence="3 7" id="KW-0489">Methyltransferase</keyword>
<accession>A0A2V2N2W1</accession>
<dbReference type="PANTHER" id="PTHR47036:SF1">
    <property type="entry name" value="COBALT-FACTOR III C(17)-METHYLTRANSFERASE-RELATED"/>
    <property type="match status" value="1"/>
</dbReference>
<evidence type="ECO:0000256" key="4">
    <source>
        <dbReference type="ARBA" id="ARBA00022679"/>
    </source>
</evidence>
<keyword evidence="8" id="KW-1185">Reference proteome</keyword>
<dbReference type="NCBIfam" id="TIGR01466">
    <property type="entry name" value="cobJ_cbiH"/>
    <property type="match status" value="1"/>
</dbReference>
<organism evidence="7 8">
    <name type="scientific">Methanospirillum lacunae</name>
    <dbReference type="NCBI Taxonomy" id="668570"/>
    <lineage>
        <taxon>Archaea</taxon>
        <taxon>Methanobacteriati</taxon>
        <taxon>Methanobacteriota</taxon>
        <taxon>Stenosarchaea group</taxon>
        <taxon>Methanomicrobia</taxon>
        <taxon>Methanomicrobiales</taxon>
        <taxon>Methanospirillaceae</taxon>
        <taxon>Methanospirillum</taxon>
    </lineage>
</organism>
<evidence type="ECO:0000256" key="2">
    <source>
        <dbReference type="ARBA" id="ARBA00022573"/>
    </source>
</evidence>
<dbReference type="Gene3D" id="3.30.950.10">
    <property type="entry name" value="Methyltransferase, Cobalt-precorrin-4 Transmethylase, Domain 2"/>
    <property type="match status" value="1"/>
</dbReference>
<dbReference type="Pfam" id="PF00590">
    <property type="entry name" value="TP_methylase"/>
    <property type="match status" value="1"/>
</dbReference>
<dbReference type="InterPro" id="IPR014777">
    <property type="entry name" value="4pyrrole_Mease_sub1"/>
</dbReference>
<name>A0A2V2N2W1_9EURY</name>
<evidence type="ECO:0000256" key="5">
    <source>
        <dbReference type="ARBA" id="ARBA00022691"/>
    </source>
</evidence>
<dbReference type="AlphaFoldDB" id="A0A2V2N2W1"/>
<dbReference type="GO" id="GO:0009236">
    <property type="term" value="P:cobalamin biosynthetic process"/>
    <property type="evidence" value="ECO:0007669"/>
    <property type="project" value="UniProtKB-UniPathway"/>
</dbReference>
<dbReference type="UniPathway" id="UPA00148"/>
<evidence type="ECO:0000313" key="7">
    <source>
        <dbReference type="EMBL" id="PWR70507.1"/>
    </source>
</evidence>
<evidence type="ECO:0000313" key="8">
    <source>
        <dbReference type="Proteomes" id="UP000245657"/>
    </source>
</evidence>
<dbReference type="EMBL" id="QGMY01000011">
    <property type="protein sequence ID" value="PWR70507.1"/>
    <property type="molecule type" value="Genomic_DNA"/>
</dbReference>
<gene>
    <name evidence="7" type="primary">cobJ</name>
    <name evidence="7" type="ORF">DK846_14005</name>
</gene>
<reference evidence="7 8" key="1">
    <citation type="submission" date="2018-05" db="EMBL/GenBank/DDBJ databases">
        <title>Draft genome of Methanospirillum lacunae Ki8-1.</title>
        <authorList>
            <person name="Dueholm M.S."/>
            <person name="Nielsen P.H."/>
            <person name="Bakmann L.F."/>
            <person name="Otzen D.E."/>
        </authorList>
    </citation>
    <scope>NUCLEOTIDE SEQUENCE [LARGE SCALE GENOMIC DNA]</scope>
    <source>
        <strain evidence="7 8">Ki8-1</strain>
    </source>
</reference>
<dbReference type="OrthoDB" id="35891at2157"/>
<keyword evidence="4 7" id="KW-0808">Transferase</keyword>